<sequence length="548" mass="60235">MDEESINTSQTPEIIEPEQGNLGRSSVGIPSDPNGGHNKNPDYRRASYGGNLRRNSMGKPTFPNNGQNALPHYIRASTGSFHCVPNSGRDSIGKPSSPNSGTSHYLRASTGSCHDFCKYGRKHAAEVKEWRSIPKRVIKPPLDRQNPEESGVPAERKTTKGVKPKPAPFSKTPFPDSHSIFKKEVLSSSQKVGVPSRQDSSNEKKMKFSVKSTPVNPKTMAVKPLSSLETFRGVNGGRNGEIKMGKNTRTSKAAVKKVLASPAASCSPKPSINRVVSLNLKKSLKLVSPLKDQNTIRKAEPKQPNSKKVPEKTLHVGKVETESEVLESTQNGNNIIDSPPSLVLSSPQFSSLTISLPLSFHEEEAQEEEFECTDSEADESGDDSISDSSETVSFPKVETSNGNRSRALRKSGVDRYEDKDCTPTKLKFRRGRVVDLKSENSGPRRLRFRRGRVLGENQDNKADIQKRRFKKKGVDDDTNGTNSDSEKVILRHQDAMGKKDAQGLFNNVIEETASRLVESRKSKVKALVGAFETVISLQETKPTTQTVT</sequence>
<dbReference type="EMBL" id="CM045758">
    <property type="protein sequence ID" value="KAI8030870.1"/>
    <property type="molecule type" value="Genomic_DNA"/>
</dbReference>
<evidence type="ECO:0000313" key="2">
    <source>
        <dbReference type="Proteomes" id="UP001060215"/>
    </source>
</evidence>
<comment type="caution">
    <text evidence="1">The sequence shown here is derived from an EMBL/GenBank/DDBJ whole genome shotgun (WGS) entry which is preliminary data.</text>
</comment>
<name>A0ACC0J1R4_9ERIC</name>
<reference evidence="1 2" key="1">
    <citation type="journal article" date="2022" name="Plant J.">
        <title>Chromosome-level genome of Camellia lanceoleosa provides a valuable resource for understanding genome evolution and self-incompatibility.</title>
        <authorList>
            <person name="Gong W."/>
            <person name="Xiao S."/>
            <person name="Wang L."/>
            <person name="Liao Z."/>
            <person name="Chang Y."/>
            <person name="Mo W."/>
            <person name="Hu G."/>
            <person name="Li W."/>
            <person name="Zhao G."/>
            <person name="Zhu H."/>
            <person name="Hu X."/>
            <person name="Ji K."/>
            <person name="Xiang X."/>
            <person name="Song Q."/>
            <person name="Yuan D."/>
            <person name="Jin S."/>
            <person name="Zhang L."/>
        </authorList>
    </citation>
    <scope>NUCLEOTIDE SEQUENCE [LARGE SCALE GENOMIC DNA]</scope>
    <source>
        <strain evidence="1">SQ_2022a</strain>
    </source>
</reference>
<proteinExistence type="predicted"/>
<protein>
    <submittedName>
        <fullName evidence="1">Uncharacterized protein</fullName>
    </submittedName>
</protein>
<evidence type="ECO:0000313" key="1">
    <source>
        <dbReference type="EMBL" id="KAI8030870.1"/>
    </source>
</evidence>
<keyword evidence="2" id="KW-1185">Reference proteome</keyword>
<accession>A0ACC0J1R4</accession>
<dbReference type="Proteomes" id="UP001060215">
    <property type="component" value="Chromosome 1"/>
</dbReference>
<gene>
    <name evidence="1" type="ORF">LOK49_LG01G03707</name>
</gene>
<organism evidence="1 2">
    <name type="scientific">Camellia lanceoleosa</name>
    <dbReference type="NCBI Taxonomy" id="1840588"/>
    <lineage>
        <taxon>Eukaryota</taxon>
        <taxon>Viridiplantae</taxon>
        <taxon>Streptophyta</taxon>
        <taxon>Embryophyta</taxon>
        <taxon>Tracheophyta</taxon>
        <taxon>Spermatophyta</taxon>
        <taxon>Magnoliopsida</taxon>
        <taxon>eudicotyledons</taxon>
        <taxon>Gunneridae</taxon>
        <taxon>Pentapetalae</taxon>
        <taxon>asterids</taxon>
        <taxon>Ericales</taxon>
        <taxon>Theaceae</taxon>
        <taxon>Camellia</taxon>
    </lineage>
</organism>